<dbReference type="Pfam" id="PF12867">
    <property type="entry name" value="DinB_2"/>
    <property type="match status" value="1"/>
</dbReference>
<protein>
    <submittedName>
        <fullName evidence="2">DinB family protein</fullName>
    </submittedName>
</protein>
<dbReference type="SUPFAM" id="SSF109854">
    <property type="entry name" value="DinB/YfiT-like putative metalloenzymes"/>
    <property type="match status" value="1"/>
</dbReference>
<feature type="domain" description="DinB-like" evidence="1">
    <location>
        <begin position="30"/>
        <end position="164"/>
    </location>
</feature>
<accession>A0A4V2RE51</accession>
<name>A0A4V2RE51_9BACI</name>
<reference evidence="2 3" key="1">
    <citation type="journal article" date="2015" name="Stand. Genomic Sci.">
        <title>Genomic Encyclopedia of Bacterial and Archaeal Type Strains, Phase III: the genomes of soil and plant-associated and newly described type strains.</title>
        <authorList>
            <person name="Whitman W.B."/>
            <person name="Woyke T."/>
            <person name="Klenk H.P."/>
            <person name="Zhou Y."/>
            <person name="Lilburn T.G."/>
            <person name="Beck B.J."/>
            <person name="De Vos P."/>
            <person name="Vandamme P."/>
            <person name="Eisen J.A."/>
            <person name="Garrity G."/>
            <person name="Hugenholtz P."/>
            <person name="Kyrpides N.C."/>
        </authorList>
    </citation>
    <scope>NUCLEOTIDE SEQUENCE [LARGE SCALE GENOMIC DNA]</scope>
    <source>
        <strain evidence="2 3">CV53</strain>
    </source>
</reference>
<dbReference type="EMBL" id="SLVV01000002">
    <property type="protein sequence ID" value="TCN27370.1"/>
    <property type="molecule type" value="Genomic_DNA"/>
</dbReference>
<gene>
    <name evidence="2" type="ORF">EV146_102320</name>
</gene>
<comment type="caution">
    <text evidence="2">The sequence shown here is derived from an EMBL/GenBank/DDBJ whole genome shotgun (WGS) entry which is preliminary data.</text>
</comment>
<dbReference type="InterPro" id="IPR034660">
    <property type="entry name" value="DinB/YfiT-like"/>
</dbReference>
<dbReference type="Gene3D" id="1.20.120.450">
    <property type="entry name" value="dinb family like domain"/>
    <property type="match status" value="1"/>
</dbReference>
<evidence type="ECO:0000313" key="3">
    <source>
        <dbReference type="Proteomes" id="UP000295689"/>
    </source>
</evidence>
<evidence type="ECO:0000313" key="2">
    <source>
        <dbReference type="EMBL" id="TCN27370.1"/>
    </source>
</evidence>
<organism evidence="2 3">
    <name type="scientific">Mesobacillus foraminis</name>
    <dbReference type="NCBI Taxonomy" id="279826"/>
    <lineage>
        <taxon>Bacteria</taxon>
        <taxon>Bacillati</taxon>
        <taxon>Bacillota</taxon>
        <taxon>Bacilli</taxon>
        <taxon>Bacillales</taxon>
        <taxon>Bacillaceae</taxon>
        <taxon>Mesobacillus</taxon>
    </lineage>
</organism>
<sequence>MTIRPKTRDYNSYYAPYVSMVPNGEIEAILEEQINETIQLLQPITETQALFRYGPDKWTIKEVIGHVTDTERIMGYRLLCIARGETVSLPGYDDNKYVRNAEFNFLSVQELLENLAGVRTSTIQLLRGLPEKAWNRKGNANDSEVTVRALAYIIAGHERHHRKILIERYLGNEKYLSL</sequence>
<evidence type="ECO:0000259" key="1">
    <source>
        <dbReference type="Pfam" id="PF12867"/>
    </source>
</evidence>
<dbReference type="AlphaFoldDB" id="A0A4V2RE51"/>
<keyword evidence="3" id="KW-1185">Reference proteome</keyword>
<dbReference type="InterPro" id="IPR024775">
    <property type="entry name" value="DinB-like"/>
</dbReference>
<proteinExistence type="predicted"/>
<dbReference type="Proteomes" id="UP000295689">
    <property type="component" value="Unassembled WGS sequence"/>
</dbReference>
<dbReference type="RefSeq" id="WP_132002148.1">
    <property type="nucleotide sequence ID" value="NZ_JABUHM010000001.1"/>
</dbReference>